<comment type="similarity">
    <text evidence="1">Belongs to the small GTPase superfamily. Rab family.</text>
</comment>
<dbReference type="Pfam" id="PF00071">
    <property type="entry name" value="Ras"/>
    <property type="match status" value="1"/>
</dbReference>
<evidence type="ECO:0000256" key="10">
    <source>
        <dbReference type="ARBA" id="ARBA00047660"/>
    </source>
</evidence>
<dbReference type="GO" id="GO:0005525">
    <property type="term" value="F:GTP binding"/>
    <property type="evidence" value="ECO:0007669"/>
    <property type="project" value="UniProtKB-KW"/>
</dbReference>
<dbReference type="SUPFAM" id="SSF52540">
    <property type="entry name" value="P-loop containing nucleoside triphosphate hydrolases"/>
    <property type="match status" value="1"/>
</dbReference>
<dbReference type="FunFam" id="3.40.50.300:FF:000430">
    <property type="entry name" value="Probable Ras-related protein Rab-18"/>
    <property type="match status" value="1"/>
</dbReference>
<dbReference type="AlphaFoldDB" id="A0A226EPC4"/>
<evidence type="ECO:0000256" key="2">
    <source>
        <dbReference type="ARBA" id="ARBA00011984"/>
    </source>
</evidence>
<dbReference type="PROSITE" id="PS51419">
    <property type="entry name" value="RAB"/>
    <property type="match status" value="1"/>
</dbReference>
<dbReference type="EMBL" id="LNIX01000002">
    <property type="protein sequence ID" value="OXA59369.1"/>
    <property type="molecule type" value="Genomic_DNA"/>
</dbReference>
<evidence type="ECO:0000313" key="12">
    <source>
        <dbReference type="Proteomes" id="UP000198287"/>
    </source>
</evidence>
<evidence type="ECO:0000256" key="5">
    <source>
        <dbReference type="ARBA" id="ARBA00022801"/>
    </source>
</evidence>
<dbReference type="OMA" id="RVHKMDV"/>
<dbReference type="SMART" id="SM00176">
    <property type="entry name" value="RAN"/>
    <property type="match status" value="1"/>
</dbReference>
<evidence type="ECO:0000313" key="11">
    <source>
        <dbReference type="EMBL" id="OXA59369.1"/>
    </source>
</evidence>
<evidence type="ECO:0000256" key="6">
    <source>
        <dbReference type="ARBA" id="ARBA00022927"/>
    </source>
</evidence>
<evidence type="ECO:0000256" key="8">
    <source>
        <dbReference type="ARBA" id="ARBA00023288"/>
    </source>
</evidence>
<keyword evidence="3" id="KW-0813">Transport</keyword>
<dbReference type="PRINTS" id="PR00449">
    <property type="entry name" value="RASTRNSFRMNG"/>
</dbReference>
<dbReference type="InterPro" id="IPR027417">
    <property type="entry name" value="P-loop_NTPase"/>
</dbReference>
<keyword evidence="6" id="KW-0653">Protein transport</keyword>
<dbReference type="NCBIfam" id="TIGR00231">
    <property type="entry name" value="small_GTP"/>
    <property type="match status" value="1"/>
</dbReference>
<dbReference type="InterPro" id="IPR050227">
    <property type="entry name" value="Rab"/>
</dbReference>
<keyword evidence="12" id="KW-1185">Reference proteome</keyword>
<organism evidence="11 12">
    <name type="scientific">Folsomia candida</name>
    <name type="common">Springtail</name>
    <dbReference type="NCBI Taxonomy" id="158441"/>
    <lineage>
        <taxon>Eukaryota</taxon>
        <taxon>Metazoa</taxon>
        <taxon>Ecdysozoa</taxon>
        <taxon>Arthropoda</taxon>
        <taxon>Hexapoda</taxon>
        <taxon>Collembola</taxon>
        <taxon>Entomobryomorpha</taxon>
        <taxon>Isotomoidea</taxon>
        <taxon>Isotomidae</taxon>
        <taxon>Proisotominae</taxon>
        <taxon>Folsomia</taxon>
    </lineage>
</organism>
<accession>A0A226EPC4</accession>
<evidence type="ECO:0000256" key="7">
    <source>
        <dbReference type="ARBA" id="ARBA00023134"/>
    </source>
</evidence>
<dbReference type="InterPro" id="IPR001806">
    <property type="entry name" value="Small_GTPase"/>
</dbReference>
<dbReference type="EC" id="3.6.5.2" evidence="2"/>
<reference evidence="11 12" key="1">
    <citation type="submission" date="2015-12" db="EMBL/GenBank/DDBJ databases">
        <title>The genome of Folsomia candida.</title>
        <authorList>
            <person name="Faddeeva A."/>
            <person name="Derks M.F."/>
            <person name="Anvar Y."/>
            <person name="Smit S."/>
            <person name="Van Straalen N."/>
            <person name="Roelofs D."/>
        </authorList>
    </citation>
    <scope>NUCLEOTIDE SEQUENCE [LARGE SCALE GENOMIC DNA]</scope>
    <source>
        <strain evidence="11 12">VU population</strain>
        <tissue evidence="11">Whole body</tissue>
    </source>
</reference>
<dbReference type="SMART" id="SM00174">
    <property type="entry name" value="RHO"/>
    <property type="match status" value="1"/>
</dbReference>
<keyword evidence="9" id="KW-0636">Prenylation</keyword>
<evidence type="ECO:0000256" key="3">
    <source>
        <dbReference type="ARBA" id="ARBA00022448"/>
    </source>
</evidence>
<dbReference type="OrthoDB" id="9989112at2759"/>
<evidence type="ECO:0000256" key="9">
    <source>
        <dbReference type="ARBA" id="ARBA00023289"/>
    </source>
</evidence>
<keyword evidence="8" id="KW-0449">Lipoprotein</keyword>
<dbReference type="Proteomes" id="UP000198287">
    <property type="component" value="Unassembled WGS sequence"/>
</dbReference>
<dbReference type="CDD" id="cd01863">
    <property type="entry name" value="Rab18"/>
    <property type="match status" value="1"/>
</dbReference>
<comment type="catalytic activity">
    <reaction evidence="10">
        <text>GTP + H2O = GDP + phosphate + H(+)</text>
        <dbReference type="Rhea" id="RHEA:19669"/>
        <dbReference type="ChEBI" id="CHEBI:15377"/>
        <dbReference type="ChEBI" id="CHEBI:15378"/>
        <dbReference type="ChEBI" id="CHEBI:37565"/>
        <dbReference type="ChEBI" id="CHEBI:43474"/>
        <dbReference type="ChEBI" id="CHEBI:58189"/>
        <dbReference type="EC" id="3.6.5.2"/>
    </reaction>
    <physiologicalReaction direction="left-to-right" evidence="10">
        <dbReference type="Rhea" id="RHEA:19670"/>
    </physiologicalReaction>
</comment>
<name>A0A226EPC4_FOLCA</name>
<dbReference type="Gene3D" id="3.40.50.300">
    <property type="entry name" value="P-loop containing nucleotide triphosphate hydrolases"/>
    <property type="match status" value="1"/>
</dbReference>
<comment type="caution">
    <text evidence="11">The sequence shown here is derived from an EMBL/GenBank/DDBJ whole genome shotgun (WGS) entry which is preliminary data.</text>
</comment>
<dbReference type="SMART" id="SM00177">
    <property type="entry name" value="ARF"/>
    <property type="match status" value="1"/>
</dbReference>
<dbReference type="PROSITE" id="PS51420">
    <property type="entry name" value="RHO"/>
    <property type="match status" value="1"/>
</dbReference>
<gene>
    <name evidence="11" type="ORF">Fcan01_05770</name>
</gene>
<dbReference type="STRING" id="158441.A0A226EPC4"/>
<dbReference type="PANTHER" id="PTHR47977">
    <property type="entry name" value="RAS-RELATED PROTEIN RAB"/>
    <property type="match status" value="1"/>
</dbReference>
<dbReference type="GO" id="GO:0003925">
    <property type="term" value="F:G protein activity"/>
    <property type="evidence" value="ECO:0007669"/>
    <property type="project" value="UniProtKB-EC"/>
</dbReference>
<sequence length="201" mass="22501">MSDDILTTLKILIIGQSGVGKSSLLLRFTDDIFDPDNQAATIGVDFKVKTIDIDGNLVKLAVWDTAGQERFRTLTPSYYRGAQGAILVYDVSSRASFERLDPWLQELNTYATKSNIVKMLVGNKIDKDRTVTREEGLQFARRHSMLFIEASAKSKEGVMCAFEELVQKIIQTPGLWESDHRTGFSLQEHSETEAGASWCNC</sequence>
<keyword evidence="4" id="KW-0547">Nucleotide-binding</keyword>
<keyword evidence="7" id="KW-0342">GTP-binding</keyword>
<dbReference type="PROSITE" id="PS51421">
    <property type="entry name" value="RAS"/>
    <property type="match status" value="1"/>
</dbReference>
<dbReference type="SMART" id="SM00173">
    <property type="entry name" value="RAS"/>
    <property type="match status" value="1"/>
</dbReference>
<dbReference type="InterPro" id="IPR005225">
    <property type="entry name" value="Small_GTP-bd"/>
</dbReference>
<dbReference type="GO" id="GO:0015031">
    <property type="term" value="P:protein transport"/>
    <property type="evidence" value="ECO:0007669"/>
    <property type="project" value="UniProtKB-KW"/>
</dbReference>
<dbReference type="SMART" id="SM00175">
    <property type="entry name" value="RAB"/>
    <property type="match status" value="1"/>
</dbReference>
<proteinExistence type="inferred from homology"/>
<keyword evidence="5" id="KW-0378">Hydrolase</keyword>
<evidence type="ECO:0000256" key="1">
    <source>
        <dbReference type="ARBA" id="ARBA00006270"/>
    </source>
</evidence>
<evidence type="ECO:0000256" key="4">
    <source>
        <dbReference type="ARBA" id="ARBA00022741"/>
    </source>
</evidence>
<protein>
    <recommendedName>
        <fullName evidence="2">small monomeric GTPase</fullName>
        <ecNumber evidence="2">3.6.5.2</ecNumber>
    </recommendedName>
</protein>